<evidence type="ECO:0000313" key="2">
    <source>
        <dbReference type="Proteomes" id="UP001529275"/>
    </source>
</evidence>
<proteinExistence type="predicted"/>
<reference evidence="2" key="1">
    <citation type="submission" date="2023-06" db="EMBL/GenBank/DDBJ databases">
        <title>Identification and characterization of horizontal gene transfer across gut microbiota members of farm animals based on homology search.</title>
        <authorList>
            <person name="Zeman M."/>
            <person name="Kubasova T."/>
            <person name="Jahodarova E."/>
            <person name="Nykrynova M."/>
            <person name="Rychlik I."/>
        </authorList>
    </citation>
    <scope>NUCLEOTIDE SEQUENCE [LARGE SCALE GENOMIC DNA]</scope>
    <source>
        <strain evidence="2">ET341</strain>
    </source>
</reference>
<reference evidence="1 2" key="2">
    <citation type="submission" date="2023-06" db="EMBL/GenBank/DDBJ databases">
        <authorList>
            <person name="Zeman M."/>
            <person name="Kubasova T."/>
            <person name="Jahodarova E."/>
            <person name="Nykrynova M."/>
            <person name="Rychlik I."/>
        </authorList>
    </citation>
    <scope>NUCLEOTIDE SEQUENCE [LARGE SCALE GENOMIC DNA]</scope>
    <source>
        <strain evidence="1 2">ET341</strain>
    </source>
</reference>
<dbReference type="Proteomes" id="UP001529275">
    <property type="component" value="Unassembled WGS sequence"/>
</dbReference>
<keyword evidence="2" id="KW-1185">Reference proteome</keyword>
<gene>
    <name evidence="1" type="ORF">QUV98_04235</name>
</gene>
<accession>A0ABT7UHB3</accession>
<dbReference type="RefSeq" id="WP_087296689.1">
    <property type="nucleotide sequence ID" value="NZ_JAUDCK010000010.1"/>
</dbReference>
<sequence length="135" mass="15819">MHNEIYIEELLNGLNMGLLAIDHLIDKIENDQLRDIVLHQRKAYGDLKNKITRDDSHTEDHLKNKMMLESMIEIKTLLTDDAKITKMLIEGSNQSVMTMAHLLNKDHHVDLKVKQYSDEFEEISQKYIDELKAFL</sequence>
<name>A0ABT7UHB3_9FIRM</name>
<evidence type="ECO:0000313" key="1">
    <source>
        <dbReference type="EMBL" id="MDM8195528.1"/>
    </source>
</evidence>
<protein>
    <recommendedName>
        <fullName evidence="3">DUF2383 domain-containing protein</fullName>
    </recommendedName>
</protein>
<comment type="caution">
    <text evidence="1">The sequence shown here is derived from an EMBL/GenBank/DDBJ whole genome shotgun (WGS) entry which is preliminary data.</text>
</comment>
<organism evidence="1 2">
    <name type="scientific">Massilimicrobiota timonensis</name>
    <dbReference type="NCBI Taxonomy" id="1776392"/>
    <lineage>
        <taxon>Bacteria</taxon>
        <taxon>Bacillati</taxon>
        <taxon>Bacillota</taxon>
        <taxon>Erysipelotrichia</taxon>
        <taxon>Erysipelotrichales</taxon>
        <taxon>Erysipelotrichaceae</taxon>
        <taxon>Massilimicrobiota</taxon>
    </lineage>
</organism>
<dbReference type="EMBL" id="JAUDCK010000010">
    <property type="protein sequence ID" value="MDM8195528.1"/>
    <property type="molecule type" value="Genomic_DNA"/>
</dbReference>
<evidence type="ECO:0008006" key="3">
    <source>
        <dbReference type="Google" id="ProtNLM"/>
    </source>
</evidence>